<accession>A0ABS4JZV9</accession>
<evidence type="ECO:0000256" key="10">
    <source>
        <dbReference type="RuleBase" id="RU003656"/>
    </source>
</evidence>
<dbReference type="InterPro" id="IPR036794">
    <property type="entry name" value="ATP_F1_dsu/esu_C_sf"/>
</dbReference>
<keyword evidence="5 9" id="KW-0406">Ion transport</keyword>
<keyword evidence="8 9" id="KW-0066">ATP synthesis</keyword>
<protein>
    <recommendedName>
        <fullName evidence="9">ATP synthase epsilon chain</fullName>
    </recommendedName>
    <alternativeName>
        <fullName evidence="9">ATP synthase F1 sector epsilon subunit</fullName>
    </alternativeName>
    <alternativeName>
        <fullName evidence="9">F-ATPase epsilon subunit</fullName>
    </alternativeName>
</protein>
<dbReference type="PANTHER" id="PTHR13822">
    <property type="entry name" value="ATP SYNTHASE DELTA/EPSILON CHAIN"/>
    <property type="match status" value="1"/>
</dbReference>
<dbReference type="SUPFAM" id="SSF46604">
    <property type="entry name" value="Epsilon subunit of F1F0-ATP synthase C-terminal domain"/>
    <property type="match status" value="1"/>
</dbReference>
<dbReference type="PANTHER" id="PTHR13822:SF10">
    <property type="entry name" value="ATP SYNTHASE EPSILON CHAIN, CHLOROPLASTIC"/>
    <property type="match status" value="1"/>
</dbReference>
<dbReference type="NCBIfam" id="NF009984">
    <property type="entry name" value="PRK13450.1"/>
    <property type="match status" value="1"/>
</dbReference>
<evidence type="ECO:0000256" key="1">
    <source>
        <dbReference type="ARBA" id="ARBA00004202"/>
    </source>
</evidence>
<gene>
    <name evidence="9" type="primary">atpC</name>
    <name evidence="14" type="ORF">J2Z44_000854</name>
</gene>
<dbReference type="Pfam" id="PF02823">
    <property type="entry name" value="ATP-synt_DE_N"/>
    <property type="match status" value="1"/>
</dbReference>
<dbReference type="SUPFAM" id="SSF51344">
    <property type="entry name" value="Epsilon subunit of F1F0-ATP synthase N-terminal domain"/>
    <property type="match status" value="1"/>
</dbReference>
<feature type="coiled-coil region" evidence="11">
    <location>
        <begin position="92"/>
        <end position="126"/>
    </location>
</feature>
<keyword evidence="4 9" id="KW-1003">Cell membrane</keyword>
<dbReference type="NCBIfam" id="TIGR01216">
    <property type="entry name" value="ATP_synt_epsi"/>
    <property type="match status" value="1"/>
</dbReference>
<evidence type="ECO:0000256" key="11">
    <source>
        <dbReference type="SAM" id="Coils"/>
    </source>
</evidence>
<dbReference type="RefSeq" id="WP_021282208.1">
    <property type="nucleotide sequence ID" value="NZ_JAGGLL010000005.1"/>
</dbReference>
<comment type="subunit">
    <text evidence="9 10">F-type ATPases have 2 components, CF(1) - the catalytic core - and CF(0) - the membrane proton channel. CF(1) has five subunits: alpha(3), beta(3), gamma(1), delta(1), epsilon(1). CF(0) has three main subunits: a, b and c.</text>
</comment>
<sequence length="133" mass="14941">MENKFHLTIITPDRELFIGEVVSLNCEGNEGHFGILPNHAPMIATLVPTVTTFQDVNGKQYTAFTSDGVFKVNNNKAILLCNSAEWPEEIDKERAESAKQRAEERLSEKTKDLDALRAKLSLLRALSRLKTIK</sequence>
<keyword evidence="11" id="KW-0175">Coiled coil</keyword>
<keyword evidence="3 9" id="KW-0813">Transport</keyword>
<evidence type="ECO:0000256" key="3">
    <source>
        <dbReference type="ARBA" id="ARBA00022448"/>
    </source>
</evidence>
<feature type="domain" description="ATP synthase epsilon subunit C-terminal" evidence="12">
    <location>
        <begin position="88"/>
        <end position="133"/>
    </location>
</feature>
<dbReference type="InterPro" id="IPR020547">
    <property type="entry name" value="ATP_synth_F1_esu_C"/>
</dbReference>
<evidence type="ECO:0000313" key="15">
    <source>
        <dbReference type="Proteomes" id="UP001519308"/>
    </source>
</evidence>
<proteinExistence type="inferred from homology"/>
<reference evidence="14 15" key="1">
    <citation type="submission" date="2021-03" db="EMBL/GenBank/DDBJ databases">
        <title>Genomic Encyclopedia of Type Strains, Phase IV (KMG-IV): sequencing the most valuable type-strain genomes for metagenomic binning, comparative biology and taxonomic classification.</title>
        <authorList>
            <person name="Goeker M."/>
        </authorList>
    </citation>
    <scope>NUCLEOTIDE SEQUENCE [LARGE SCALE GENOMIC DNA]</scope>
    <source>
        <strain evidence="14 15">DSM 28650</strain>
    </source>
</reference>
<dbReference type="Gene3D" id="1.20.5.440">
    <property type="entry name" value="ATP synthase delta/epsilon subunit, C-terminal domain"/>
    <property type="match status" value="1"/>
</dbReference>
<evidence type="ECO:0000256" key="4">
    <source>
        <dbReference type="ARBA" id="ARBA00022475"/>
    </source>
</evidence>
<name>A0ABS4JZV9_9CLOT</name>
<keyword evidence="6 9" id="KW-0472">Membrane</keyword>
<evidence type="ECO:0000256" key="2">
    <source>
        <dbReference type="ARBA" id="ARBA00005712"/>
    </source>
</evidence>
<evidence type="ECO:0000256" key="8">
    <source>
        <dbReference type="ARBA" id="ARBA00023310"/>
    </source>
</evidence>
<evidence type="ECO:0000313" key="14">
    <source>
        <dbReference type="EMBL" id="MBP2021067.1"/>
    </source>
</evidence>
<keyword evidence="7 9" id="KW-0139">CF(1)</keyword>
<dbReference type="InterPro" id="IPR001469">
    <property type="entry name" value="ATP_synth_F1_dsu/esu"/>
</dbReference>
<dbReference type="HAMAP" id="MF_00530">
    <property type="entry name" value="ATP_synth_epsil_bac"/>
    <property type="match status" value="1"/>
</dbReference>
<keyword evidence="9" id="KW-0375">Hydrogen ion transport</keyword>
<evidence type="ECO:0000256" key="7">
    <source>
        <dbReference type="ARBA" id="ARBA00023196"/>
    </source>
</evidence>
<evidence type="ECO:0000259" key="13">
    <source>
        <dbReference type="Pfam" id="PF02823"/>
    </source>
</evidence>
<comment type="subcellular location">
    <subcellularLocation>
        <location evidence="1 9">Cell membrane</location>
        <topology evidence="1 9">Peripheral membrane protein</topology>
    </subcellularLocation>
</comment>
<comment type="similarity">
    <text evidence="2 9 10">Belongs to the ATPase epsilon chain family.</text>
</comment>
<comment type="function">
    <text evidence="9">Produces ATP from ADP in the presence of a proton gradient across the membrane.</text>
</comment>
<comment type="caution">
    <text evidence="14">The sequence shown here is derived from an EMBL/GenBank/DDBJ whole genome shotgun (WGS) entry which is preliminary data.</text>
</comment>
<dbReference type="Gene3D" id="2.60.15.10">
    <property type="entry name" value="F0F1 ATP synthase delta/epsilon subunit, N-terminal"/>
    <property type="match status" value="1"/>
</dbReference>
<evidence type="ECO:0000256" key="5">
    <source>
        <dbReference type="ARBA" id="ARBA00023065"/>
    </source>
</evidence>
<keyword evidence="15" id="KW-1185">Reference proteome</keyword>
<feature type="domain" description="ATP synthase F1 complex delta/epsilon subunit N-terminal" evidence="13">
    <location>
        <begin position="5"/>
        <end position="84"/>
    </location>
</feature>
<dbReference type="CDD" id="cd12152">
    <property type="entry name" value="F1-ATPase_delta"/>
    <property type="match status" value="1"/>
</dbReference>
<dbReference type="EMBL" id="JAGGLL010000005">
    <property type="protein sequence ID" value="MBP2021067.1"/>
    <property type="molecule type" value="Genomic_DNA"/>
</dbReference>
<dbReference type="InterPro" id="IPR036771">
    <property type="entry name" value="ATPsynth_dsu/esu_N"/>
</dbReference>
<evidence type="ECO:0000256" key="6">
    <source>
        <dbReference type="ARBA" id="ARBA00023136"/>
    </source>
</evidence>
<dbReference type="Proteomes" id="UP001519308">
    <property type="component" value="Unassembled WGS sequence"/>
</dbReference>
<evidence type="ECO:0000256" key="9">
    <source>
        <dbReference type="HAMAP-Rule" id="MF_00530"/>
    </source>
</evidence>
<evidence type="ECO:0000259" key="12">
    <source>
        <dbReference type="Pfam" id="PF00401"/>
    </source>
</evidence>
<organism evidence="14 15">
    <name type="scientific">Clostridium punense</name>
    <dbReference type="NCBI Taxonomy" id="1054297"/>
    <lineage>
        <taxon>Bacteria</taxon>
        <taxon>Bacillati</taxon>
        <taxon>Bacillota</taxon>
        <taxon>Clostridia</taxon>
        <taxon>Eubacteriales</taxon>
        <taxon>Clostridiaceae</taxon>
        <taxon>Clostridium</taxon>
    </lineage>
</organism>
<dbReference type="Pfam" id="PF00401">
    <property type="entry name" value="ATP-synt_DE"/>
    <property type="match status" value="1"/>
</dbReference>
<dbReference type="InterPro" id="IPR020546">
    <property type="entry name" value="ATP_synth_F1_dsu/esu_N"/>
</dbReference>